<dbReference type="AlphaFoldDB" id="A0A8A3P357"/>
<dbReference type="Pfam" id="PF00144">
    <property type="entry name" value="Beta-lactamase"/>
    <property type="match status" value="1"/>
</dbReference>
<dbReference type="InterPro" id="IPR012338">
    <property type="entry name" value="Beta-lactam/transpept-like"/>
</dbReference>
<gene>
    <name evidence="4" type="ORF">DSL72_004152</name>
</gene>
<name>A0A8A3P357_9HELO</name>
<dbReference type="PANTHER" id="PTHR43283:SF17">
    <property type="entry name" value="(LOVD), PUTATIVE (AFU_ORTHOLOGUE AFUA_5G00920)-RELATED"/>
    <property type="match status" value="1"/>
</dbReference>
<comment type="similarity">
    <text evidence="1">Belongs to the class-A beta-lactamase family.</text>
</comment>
<dbReference type="InterPro" id="IPR050789">
    <property type="entry name" value="Diverse_Enzym_Activities"/>
</dbReference>
<dbReference type="SUPFAM" id="SSF56601">
    <property type="entry name" value="beta-lactamase/transpeptidase-like"/>
    <property type="match status" value="1"/>
</dbReference>
<accession>A0A8A3P357</accession>
<evidence type="ECO:0000256" key="1">
    <source>
        <dbReference type="ARBA" id="ARBA00009009"/>
    </source>
</evidence>
<proteinExistence type="inferred from homology"/>
<protein>
    <recommendedName>
        <fullName evidence="3">Beta-lactamase-related domain-containing protein</fullName>
    </recommendedName>
</protein>
<dbReference type="Gene3D" id="3.40.710.10">
    <property type="entry name" value="DD-peptidase/beta-lactamase superfamily"/>
    <property type="match status" value="1"/>
</dbReference>
<organism evidence="4 5">
    <name type="scientific">Monilinia vaccinii-corymbosi</name>
    <dbReference type="NCBI Taxonomy" id="61207"/>
    <lineage>
        <taxon>Eukaryota</taxon>
        <taxon>Fungi</taxon>
        <taxon>Dikarya</taxon>
        <taxon>Ascomycota</taxon>
        <taxon>Pezizomycotina</taxon>
        <taxon>Leotiomycetes</taxon>
        <taxon>Helotiales</taxon>
        <taxon>Sclerotiniaceae</taxon>
        <taxon>Monilinia</taxon>
    </lineage>
</organism>
<dbReference type="PANTHER" id="PTHR43283">
    <property type="entry name" value="BETA-LACTAMASE-RELATED"/>
    <property type="match status" value="1"/>
</dbReference>
<evidence type="ECO:0000313" key="5">
    <source>
        <dbReference type="Proteomes" id="UP000672032"/>
    </source>
</evidence>
<dbReference type="InterPro" id="IPR001466">
    <property type="entry name" value="Beta-lactam-related"/>
</dbReference>
<feature type="domain" description="Beta-lactamase-related" evidence="3">
    <location>
        <begin position="5"/>
        <end position="392"/>
    </location>
</feature>
<keyword evidence="5" id="KW-1185">Reference proteome</keyword>
<dbReference type="GO" id="GO:0016787">
    <property type="term" value="F:hydrolase activity"/>
    <property type="evidence" value="ECO:0007669"/>
    <property type="project" value="UniProtKB-KW"/>
</dbReference>
<dbReference type="Proteomes" id="UP000672032">
    <property type="component" value="Chromosome 1"/>
</dbReference>
<dbReference type="EMBL" id="CP063405">
    <property type="protein sequence ID" value="QSZ29636.1"/>
    <property type="molecule type" value="Genomic_DNA"/>
</dbReference>
<keyword evidence="2" id="KW-0378">Hydrolase</keyword>
<reference evidence="4" key="1">
    <citation type="submission" date="2020-10" db="EMBL/GenBank/DDBJ databases">
        <title>Genome Sequence of Monilinia vaccinii-corymbosi Sheds Light on Mummy Berry Disease Infection of Blueberry and Mating Type.</title>
        <authorList>
            <person name="Yow A.G."/>
            <person name="Zhang Y."/>
            <person name="Bansal K."/>
            <person name="Eacker S.M."/>
            <person name="Sullivan S."/>
            <person name="Liachko I."/>
            <person name="Cubeta M.A."/>
            <person name="Rollins J.A."/>
            <person name="Ashrafi H."/>
        </authorList>
    </citation>
    <scope>NUCLEOTIDE SEQUENCE</scope>
    <source>
        <strain evidence="4">RL-1</strain>
    </source>
</reference>
<dbReference type="OrthoDB" id="428260at2759"/>
<sequence>MQSFENKIQSAISAGNIPGAVTVASNKTGVVSPGSFSYSKAHGLRSLKTGASEPLKTDSVFWIASCTKLLTAICALQCVERLQFTLDEDVARLLPELKDLEIIQGFDPESGTPKLVKATKYITLRQLLTHTSGLAYDKFTPELIQWRASRSETASLTAGTIVHRYRTPLMFEPGEAFQYSPGLDWAGKMIERANKMTLEQYMQRYIMAPLNLEDLTFHIEKHPSLISRCVDMASREGGETRFGTAANPTGAVVYSEDKVWTQDQTDDCGGIGAYITMPSYQKIVHGITVSDGVLLSPEMNSELFRGQLSDRQLTTVRAVLQVDDMRAVMAPGLAKDTKVDYALGGMVVLEDIRGGRRNGTMHWGGLPNLAWWADRESGVSGVYGSQLVPPGDKQTCEMFGEFEKAVYAEVAKLYAEVGKL</sequence>
<evidence type="ECO:0000256" key="2">
    <source>
        <dbReference type="ARBA" id="ARBA00022801"/>
    </source>
</evidence>
<evidence type="ECO:0000313" key="4">
    <source>
        <dbReference type="EMBL" id="QSZ29636.1"/>
    </source>
</evidence>
<evidence type="ECO:0000259" key="3">
    <source>
        <dbReference type="Pfam" id="PF00144"/>
    </source>
</evidence>